<keyword evidence="3" id="KW-1185">Reference proteome</keyword>
<evidence type="ECO:0000313" key="3">
    <source>
        <dbReference type="Proteomes" id="UP000247409"/>
    </source>
</evidence>
<evidence type="ECO:0000313" key="2">
    <source>
        <dbReference type="EMBL" id="PXF47843.1"/>
    </source>
</evidence>
<feature type="region of interest" description="Disordered" evidence="1">
    <location>
        <begin position="1"/>
        <end position="24"/>
    </location>
</feature>
<accession>A0A2V3J0K6</accession>
<dbReference type="AlphaFoldDB" id="A0A2V3J0K6"/>
<evidence type="ECO:0000256" key="1">
    <source>
        <dbReference type="SAM" id="MobiDB-lite"/>
    </source>
</evidence>
<protein>
    <submittedName>
        <fullName evidence="2">Uncharacterized protein</fullName>
    </submittedName>
</protein>
<feature type="compositionally biased region" description="Basic and acidic residues" evidence="1">
    <location>
        <begin position="1"/>
        <end position="14"/>
    </location>
</feature>
<dbReference type="Proteomes" id="UP000247409">
    <property type="component" value="Unassembled WGS sequence"/>
</dbReference>
<reference evidence="2 3" key="1">
    <citation type="journal article" date="2018" name="Mol. Biol. Evol.">
        <title>Analysis of the draft genome of the red seaweed Gracilariopsis chorda provides insights into genome size evolution in Rhodophyta.</title>
        <authorList>
            <person name="Lee J."/>
            <person name="Yang E.C."/>
            <person name="Graf L."/>
            <person name="Yang J.H."/>
            <person name="Qiu H."/>
            <person name="Zel Zion U."/>
            <person name="Chan C.X."/>
            <person name="Stephens T.G."/>
            <person name="Weber A.P.M."/>
            <person name="Boo G.H."/>
            <person name="Boo S.M."/>
            <person name="Kim K.M."/>
            <person name="Shin Y."/>
            <person name="Jung M."/>
            <person name="Lee S.J."/>
            <person name="Yim H.S."/>
            <person name="Lee J.H."/>
            <person name="Bhattacharya D."/>
            <person name="Yoon H.S."/>
        </authorList>
    </citation>
    <scope>NUCLEOTIDE SEQUENCE [LARGE SCALE GENOMIC DNA]</scope>
    <source>
        <strain evidence="2 3">SKKU-2015</strain>
        <tissue evidence="2">Whole body</tissue>
    </source>
</reference>
<comment type="caution">
    <text evidence="2">The sequence shown here is derived from an EMBL/GenBank/DDBJ whole genome shotgun (WGS) entry which is preliminary data.</text>
</comment>
<organism evidence="2 3">
    <name type="scientific">Gracilariopsis chorda</name>
    <dbReference type="NCBI Taxonomy" id="448386"/>
    <lineage>
        <taxon>Eukaryota</taxon>
        <taxon>Rhodophyta</taxon>
        <taxon>Florideophyceae</taxon>
        <taxon>Rhodymeniophycidae</taxon>
        <taxon>Gracilariales</taxon>
        <taxon>Gracilariaceae</taxon>
        <taxon>Gracilariopsis</taxon>
    </lineage>
</organism>
<dbReference type="EMBL" id="NBIV01000019">
    <property type="protein sequence ID" value="PXF47843.1"/>
    <property type="molecule type" value="Genomic_DNA"/>
</dbReference>
<name>A0A2V3J0K6_9FLOR</name>
<sequence length="153" mass="17465">MNEEKENKDEKLTKMAENSFENQHEVRTSKSLQFCRDIILEKLAPRQNRKNGFVERRALSTSGDTPVLDAPLIGVPPHLESPFDIFLPELNENVFEYAMVDIGVPFYFVSTKNGAIASVQTPETELQHKPIGEPVSWQFHTHRITTARRATEV</sequence>
<proteinExistence type="predicted"/>
<gene>
    <name evidence="2" type="ORF">BWQ96_02379</name>
</gene>